<dbReference type="Proteomes" id="UP000432350">
    <property type="component" value="Unassembled WGS sequence"/>
</dbReference>
<sequence length="277" mass="31514">MYNDENPRLLVAGSSVIARDFYDELRQDQLDVEFVDAPLPLDSAYDLIFVFTEDELMEKCLWVNKLEDAVSAKGFICVNVDGVGLSEIQEKVNAEVVGVNFCYPVTASPFMEIIETERNQAGHVEGLFNWAKQRLNKDPYIVKGGISVRAYMLAAMAREAFYLVDKGYASVESIDRACRNDAGYYLPFTGNYLYMDLMGTVAYALVMKDLNPELSNSQDVPDWFERMVQNGKIGMKSLSGLYKYKEGDLEKWEFIVRGFSKEINTLIIKYKKEYAEG</sequence>
<reference evidence="2 3" key="1">
    <citation type="submission" date="2019-10" db="EMBL/GenBank/DDBJ databases">
        <authorList>
            <person name="Karimi E."/>
        </authorList>
    </citation>
    <scope>NUCLEOTIDE SEQUENCE [LARGE SCALE GENOMIC DNA]</scope>
    <source>
        <strain evidence="2">Sphingobacterium sp. 8BC</strain>
    </source>
</reference>
<organism evidence="2 3">
    <name type="scientific">Sphingobacterium multivorum</name>
    <dbReference type="NCBI Taxonomy" id="28454"/>
    <lineage>
        <taxon>Bacteria</taxon>
        <taxon>Pseudomonadati</taxon>
        <taxon>Bacteroidota</taxon>
        <taxon>Sphingobacteriia</taxon>
        <taxon>Sphingobacteriales</taxon>
        <taxon>Sphingobacteriaceae</taxon>
        <taxon>Sphingobacterium</taxon>
    </lineage>
</organism>
<proteinExistence type="predicted"/>
<dbReference type="PANTHER" id="PTHR48075">
    <property type="entry name" value="3-HYDROXYACYL-COA DEHYDROGENASE FAMILY PROTEIN"/>
    <property type="match status" value="1"/>
</dbReference>
<gene>
    <name evidence="2" type="ORF">SPHINGO8BC_170014</name>
</gene>
<evidence type="ECO:0000313" key="3">
    <source>
        <dbReference type="Proteomes" id="UP000432350"/>
    </source>
</evidence>
<dbReference type="EMBL" id="CABWMV010000009">
    <property type="protein sequence ID" value="VXC76118.1"/>
    <property type="molecule type" value="Genomic_DNA"/>
</dbReference>
<dbReference type="GO" id="GO:0006631">
    <property type="term" value="P:fatty acid metabolic process"/>
    <property type="evidence" value="ECO:0007669"/>
    <property type="project" value="InterPro"/>
</dbReference>
<dbReference type="InterPro" id="IPR013328">
    <property type="entry name" value="6PGD_dom2"/>
</dbReference>
<dbReference type="InterPro" id="IPR008927">
    <property type="entry name" value="6-PGluconate_DH-like_C_sf"/>
</dbReference>
<protein>
    <submittedName>
        <fullName evidence="2">3-hydroxybutyryl-CoA dehydrogenase</fullName>
    </submittedName>
</protein>
<dbReference type="Gene3D" id="1.10.1040.10">
    <property type="entry name" value="N-(1-d-carboxylethyl)-l-norvaline Dehydrogenase, domain 2"/>
    <property type="match status" value="1"/>
</dbReference>
<evidence type="ECO:0000259" key="1">
    <source>
        <dbReference type="Pfam" id="PF00725"/>
    </source>
</evidence>
<accession>A0A654B8D4</accession>
<dbReference type="AlphaFoldDB" id="A0A654B8D4"/>
<dbReference type="GO" id="GO:0016616">
    <property type="term" value="F:oxidoreductase activity, acting on the CH-OH group of donors, NAD or NADP as acceptor"/>
    <property type="evidence" value="ECO:0007669"/>
    <property type="project" value="InterPro"/>
</dbReference>
<dbReference type="SUPFAM" id="SSF48179">
    <property type="entry name" value="6-phosphogluconate dehydrogenase C-terminal domain-like"/>
    <property type="match status" value="1"/>
</dbReference>
<dbReference type="RefSeq" id="WP_159333560.1">
    <property type="nucleotide sequence ID" value="NZ_DAMAVR010000083.1"/>
</dbReference>
<dbReference type="Pfam" id="PF00725">
    <property type="entry name" value="3HCDH"/>
    <property type="match status" value="1"/>
</dbReference>
<dbReference type="Gene3D" id="3.40.50.720">
    <property type="entry name" value="NAD(P)-binding Rossmann-like Domain"/>
    <property type="match status" value="1"/>
</dbReference>
<feature type="domain" description="3-hydroxyacyl-CoA dehydrogenase C-terminal" evidence="1">
    <location>
        <begin position="152"/>
        <end position="244"/>
    </location>
</feature>
<evidence type="ECO:0000313" key="2">
    <source>
        <dbReference type="EMBL" id="VXC76118.1"/>
    </source>
</evidence>
<dbReference type="PANTHER" id="PTHR48075:SF5">
    <property type="entry name" value="3-HYDROXYBUTYRYL-COA DEHYDROGENASE"/>
    <property type="match status" value="1"/>
</dbReference>
<name>A0A654B8D4_SPHMU</name>
<dbReference type="InterPro" id="IPR006108">
    <property type="entry name" value="3HC_DH_C"/>
</dbReference>